<accession>A0AAF0IP56</accession>
<keyword evidence="7 13" id="KW-0808">Transferase</keyword>
<evidence type="ECO:0000256" key="10">
    <source>
        <dbReference type="ARBA" id="ARBA00030262"/>
    </source>
</evidence>
<evidence type="ECO:0000256" key="1">
    <source>
        <dbReference type="ARBA" id="ARBA00001933"/>
    </source>
</evidence>
<evidence type="ECO:0000256" key="11">
    <source>
        <dbReference type="ARBA" id="ARBA00047481"/>
    </source>
</evidence>
<dbReference type="EMBL" id="CP119953">
    <property type="protein sequence ID" value="WFC95879.1"/>
    <property type="molecule type" value="Genomic_DNA"/>
</dbReference>
<dbReference type="InterPro" id="IPR015424">
    <property type="entry name" value="PyrdxlP-dep_Trfase"/>
</dbReference>
<dbReference type="GO" id="GO:0000105">
    <property type="term" value="P:L-histidine biosynthetic process"/>
    <property type="evidence" value="ECO:0007669"/>
    <property type="project" value="UniProtKB-KW"/>
</dbReference>
<dbReference type="Pfam" id="PF00155">
    <property type="entry name" value="Aminotran_1_2"/>
    <property type="match status" value="1"/>
</dbReference>
<evidence type="ECO:0000313" key="13">
    <source>
        <dbReference type="EMBL" id="WFC95879.1"/>
    </source>
</evidence>
<dbReference type="AlphaFoldDB" id="A0AAF0IP56"/>
<organism evidence="13 14">
    <name type="scientific">Malassezia brasiliensis</name>
    <dbReference type="NCBI Taxonomy" id="1821822"/>
    <lineage>
        <taxon>Eukaryota</taxon>
        <taxon>Fungi</taxon>
        <taxon>Dikarya</taxon>
        <taxon>Basidiomycota</taxon>
        <taxon>Ustilaginomycotina</taxon>
        <taxon>Malasseziomycetes</taxon>
        <taxon>Malasseziales</taxon>
        <taxon>Malasseziaceae</taxon>
        <taxon>Malassezia</taxon>
    </lineage>
</organism>
<comment type="similarity">
    <text evidence="3">Belongs to the class-II pyridoxal-phosphate-dependent aminotransferase family.</text>
</comment>
<dbReference type="PANTHER" id="PTHR42885:SF2">
    <property type="entry name" value="HISTIDINOL-PHOSPHATE AMINOTRANSFERASE"/>
    <property type="match status" value="1"/>
</dbReference>
<dbReference type="InterPro" id="IPR005861">
    <property type="entry name" value="HisP_aminotrans"/>
</dbReference>
<evidence type="ECO:0000256" key="3">
    <source>
        <dbReference type="ARBA" id="ARBA00008392"/>
    </source>
</evidence>
<sequence>MTILGVNARANSLCTAHKPDHFDLERIVRPNILSLQPYHTVRDDFQVNVLLDANENSYGPMLGEPSELAARMDLHRYPSPDLMGTRHAITQLRGMPDDAFTFLGVGSDEVIDLLFRCFARPGHDKVLICPPTYPMYKVSAAVNDVGLVSVPLILDGASFAVDVPKVLEVLRTDPSIKMVFLCSPGNPTGSLLSRESVKAVLDCPDYHGLVVVDEAYIDFPLEEQAMGLRYVGEPVSAVDLVPSYANLVVSQTLSKSFGLAGVRLGVAFAQPPTIQIMNNTKAPYSISAPSAYFAAQALSAEGIAKMRACTRTIIENRRQLIEALGGVPNLGRVLGNNDANFVLVQVLRDGEPSSERASDIYQVMAQEHGLMVRNRSAELGCAGCLRISVGTPEENARAVALLTQLLGEA</sequence>
<keyword evidence="6" id="KW-0028">Amino-acid biosynthesis</keyword>
<evidence type="ECO:0000313" key="14">
    <source>
        <dbReference type="Proteomes" id="UP001216638"/>
    </source>
</evidence>
<dbReference type="EC" id="2.6.1.9" evidence="4"/>
<protein>
    <recommendedName>
        <fullName evidence="4">histidinol-phosphate transaminase</fullName>
        <ecNumber evidence="4">2.6.1.9</ecNumber>
    </recommendedName>
    <alternativeName>
        <fullName evidence="10">Imidazole acetol-phosphate transaminase</fullName>
    </alternativeName>
</protein>
<dbReference type="Gene3D" id="3.40.640.10">
    <property type="entry name" value="Type I PLP-dependent aspartate aminotransferase-like (Major domain)"/>
    <property type="match status" value="1"/>
</dbReference>
<evidence type="ECO:0000256" key="7">
    <source>
        <dbReference type="ARBA" id="ARBA00022679"/>
    </source>
</evidence>
<evidence type="ECO:0000256" key="9">
    <source>
        <dbReference type="ARBA" id="ARBA00023102"/>
    </source>
</evidence>
<evidence type="ECO:0000256" key="4">
    <source>
        <dbReference type="ARBA" id="ARBA00012748"/>
    </source>
</evidence>
<dbReference type="PANTHER" id="PTHR42885">
    <property type="entry name" value="HISTIDINOL-PHOSPHATE AMINOTRANSFERASE-RELATED"/>
    <property type="match status" value="1"/>
</dbReference>
<proteinExistence type="inferred from homology"/>
<dbReference type="GO" id="GO:0030170">
    <property type="term" value="F:pyridoxal phosphate binding"/>
    <property type="evidence" value="ECO:0007669"/>
    <property type="project" value="InterPro"/>
</dbReference>
<dbReference type="GO" id="GO:0004400">
    <property type="term" value="F:histidinol-phosphate transaminase activity"/>
    <property type="evidence" value="ECO:0007669"/>
    <property type="project" value="UniProtKB-EC"/>
</dbReference>
<dbReference type="PROSITE" id="PS00599">
    <property type="entry name" value="AA_TRANSFER_CLASS_2"/>
    <property type="match status" value="1"/>
</dbReference>
<keyword evidence="8" id="KW-0663">Pyridoxal phosphate</keyword>
<dbReference type="HAMAP" id="MF_01023">
    <property type="entry name" value="HisC_aminotrans_2"/>
    <property type="match status" value="1"/>
</dbReference>
<dbReference type="InterPro" id="IPR015421">
    <property type="entry name" value="PyrdxlP-dep_Trfase_major"/>
</dbReference>
<reference evidence="13" key="1">
    <citation type="submission" date="2023-03" db="EMBL/GenBank/DDBJ databases">
        <title>Mating type loci evolution in Malassezia.</title>
        <authorList>
            <person name="Coelho M.A."/>
        </authorList>
    </citation>
    <scope>NUCLEOTIDE SEQUENCE</scope>
    <source>
        <strain evidence="13">CBS 14135</strain>
    </source>
</reference>
<dbReference type="InterPro" id="IPR015422">
    <property type="entry name" value="PyrdxlP-dep_Trfase_small"/>
</dbReference>
<gene>
    <name evidence="13" type="primary">HIS5</name>
    <name evidence="13" type="ORF">MBRA1_002533</name>
</gene>
<evidence type="ECO:0000256" key="6">
    <source>
        <dbReference type="ARBA" id="ARBA00022605"/>
    </source>
</evidence>
<keyword evidence="14" id="KW-1185">Reference proteome</keyword>
<keyword evidence="5 13" id="KW-0032">Aminotransferase</keyword>
<dbReference type="InterPro" id="IPR004839">
    <property type="entry name" value="Aminotransferase_I/II_large"/>
</dbReference>
<evidence type="ECO:0000256" key="5">
    <source>
        <dbReference type="ARBA" id="ARBA00022576"/>
    </source>
</evidence>
<keyword evidence="9" id="KW-0368">Histidine biosynthesis</keyword>
<evidence type="ECO:0000256" key="8">
    <source>
        <dbReference type="ARBA" id="ARBA00022898"/>
    </source>
</evidence>
<comment type="catalytic activity">
    <reaction evidence="11">
        <text>L-histidinol phosphate + 2-oxoglutarate = 3-(imidazol-4-yl)-2-oxopropyl phosphate + L-glutamate</text>
        <dbReference type="Rhea" id="RHEA:23744"/>
        <dbReference type="ChEBI" id="CHEBI:16810"/>
        <dbReference type="ChEBI" id="CHEBI:29985"/>
        <dbReference type="ChEBI" id="CHEBI:57766"/>
        <dbReference type="ChEBI" id="CHEBI:57980"/>
        <dbReference type="EC" id="2.6.1.9"/>
    </reaction>
</comment>
<feature type="domain" description="Aminotransferase class I/classII large" evidence="12">
    <location>
        <begin position="51"/>
        <end position="400"/>
    </location>
</feature>
<evidence type="ECO:0000259" key="12">
    <source>
        <dbReference type="Pfam" id="PF00155"/>
    </source>
</evidence>
<dbReference type="NCBIfam" id="TIGR01141">
    <property type="entry name" value="hisC"/>
    <property type="match status" value="1"/>
</dbReference>
<dbReference type="SUPFAM" id="SSF53383">
    <property type="entry name" value="PLP-dependent transferases"/>
    <property type="match status" value="1"/>
</dbReference>
<evidence type="ECO:0000256" key="2">
    <source>
        <dbReference type="ARBA" id="ARBA00005011"/>
    </source>
</evidence>
<dbReference type="CDD" id="cd00609">
    <property type="entry name" value="AAT_like"/>
    <property type="match status" value="1"/>
</dbReference>
<comment type="cofactor">
    <cofactor evidence="1">
        <name>pyridoxal 5'-phosphate</name>
        <dbReference type="ChEBI" id="CHEBI:597326"/>
    </cofactor>
</comment>
<dbReference type="Proteomes" id="UP001216638">
    <property type="component" value="Chromosome 3"/>
</dbReference>
<comment type="pathway">
    <text evidence="2">Amino-acid biosynthesis; L-histidine biosynthesis; L-histidine from 5-phospho-alpha-D-ribose 1-diphosphate: step 7/9.</text>
</comment>
<dbReference type="Gene3D" id="3.90.1150.10">
    <property type="entry name" value="Aspartate Aminotransferase, domain 1"/>
    <property type="match status" value="1"/>
</dbReference>
<name>A0AAF0IP56_9BASI</name>
<dbReference type="InterPro" id="IPR001917">
    <property type="entry name" value="Aminotrans_II_pyridoxalP_BS"/>
</dbReference>